<dbReference type="Pfam" id="PF12802">
    <property type="entry name" value="MarR_2"/>
    <property type="match status" value="1"/>
</dbReference>
<keyword evidence="2" id="KW-0238">DNA-binding</keyword>
<evidence type="ECO:0000256" key="2">
    <source>
        <dbReference type="ARBA" id="ARBA00023125"/>
    </source>
</evidence>
<keyword evidence="1" id="KW-0805">Transcription regulation</keyword>
<evidence type="ECO:0000256" key="3">
    <source>
        <dbReference type="ARBA" id="ARBA00023163"/>
    </source>
</evidence>
<evidence type="ECO:0000313" key="6">
    <source>
        <dbReference type="Proteomes" id="UP001196565"/>
    </source>
</evidence>
<gene>
    <name evidence="5" type="ORF">KPL78_23190</name>
</gene>
<dbReference type="RefSeq" id="WP_219765357.1">
    <property type="nucleotide sequence ID" value="NZ_JAHYBZ010000009.1"/>
</dbReference>
<organism evidence="5 6">
    <name type="scientific">Roseomonas alba</name>
    <dbReference type="NCBI Taxonomy" id="2846776"/>
    <lineage>
        <taxon>Bacteria</taxon>
        <taxon>Pseudomonadati</taxon>
        <taxon>Pseudomonadota</taxon>
        <taxon>Alphaproteobacteria</taxon>
        <taxon>Acetobacterales</taxon>
        <taxon>Roseomonadaceae</taxon>
        <taxon>Roseomonas</taxon>
    </lineage>
</organism>
<dbReference type="PRINTS" id="PR00598">
    <property type="entry name" value="HTHMARR"/>
</dbReference>
<dbReference type="InterPro" id="IPR036388">
    <property type="entry name" value="WH-like_DNA-bd_sf"/>
</dbReference>
<protein>
    <submittedName>
        <fullName evidence="5">MarR family transcriptional regulator</fullName>
    </submittedName>
</protein>
<dbReference type="InterPro" id="IPR023187">
    <property type="entry name" value="Tscrpt_reg_MarR-type_CS"/>
</dbReference>
<dbReference type="SUPFAM" id="SSF46785">
    <property type="entry name" value="Winged helix' DNA-binding domain"/>
    <property type="match status" value="1"/>
</dbReference>
<feature type="domain" description="HTH marR-type" evidence="4">
    <location>
        <begin position="1"/>
        <end position="138"/>
    </location>
</feature>
<keyword evidence="3" id="KW-0804">Transcription</keyword>
<dbReference type="InterPro" id="IPR039422">
    <property type="entry name" value="MarR/SlyA-like"/>
</dbReference>
<reference evidence="5 6" key="1">
    <citation type="submission" date="2021-07" db="EMBL/GenBank/DDBJ databases">
        <authorList>
            <person name="So Y."/>
        </authorList>
    </citation>
    <scope>NUCLEOTIDE SEQUENCE [LARGE SCALE GENOMIC DNA]</scope>
    <source>
        <strain evidence="5 6">HJA6</strain>
    </source>
</reference>
<dbReference type="Proteomes" id="UP001196565">
    <property type="component" value="Unassembled WGS sequence"/>
</dbReference>
<comment type="caution">
    <text evidence="5">The sequence shown here is derived from an EMBL/GenBank/DDBJ whole genome shotgun (WGS) entry which is preliminary data.</text>
</comment>
<dbReference type="EMBL" id="JAHYBZ010000009">
    <property type="protein sequence ID" value="MBW6400785.1"/>
    <property type="molecule type" value="Genomic_DNA"/>
</dbReference>
<evidence type="ECO:0000313" key="5">
    <source>
        <dbReference type="EMBL" id="MBW6400785.1"/>
    </source>
</evidence>
<proteinExistence type="predicted"/>
<dbReference type="PROSITE" id="PS01117">
    <property type="entry name" value="HTH_MARR_1"/>
    <property type="match status" value="1"/>
</dbReference>
<evidence type="ECO:0000259" key="4">
    <source>
        <dbReference type="PROSITE" id="PS50995"/>
    </source>
</evidence>
<dbReference type="Gene3D" id="1.10.10.10">
    <property type="entry name" value="Winged helix-like DNA-binding domain superfamily/Winged helix DNA-binding domain"/>
    <property type="match status" value="1"/>
</dbReference>
<dbReference type="PANTHER" id="PTHR33164:SF64">
    <property type="entry name" value="TRANSCRIPTIONAL REGULATOR SLYA"/>
    <property type="match status" value="1"/>
</dbReference>
<dbReference type="InterPro" id="IPR036390">
    <property type="entry name" value="WH_DNA-bd_sf"/>
</dbReference>
<dbReference type="SMART" id="SM00347">
    <property type="entry name" value="HTH_MARR"/>
    <property type="match status" value="1"/>
</dbReference>
<sequence>MTSPRLRFGLAFVLLARRWRRTLDRHLADLGLTDATWVPLVHLEEAGEPISQTELAARVGVEGSSLVRLIDILVGRGLILRTVDPLDRRTRRISLTAAGRDSLRDIRRILAEAEAEMLADVGDAEVAGALDLFARIDRRLRLMAETPR</sequence>
<name>A0ABS7AFE5_9PROT</name>
<keyword evidence="6" id="KW-1185">Reference proteome</keyword>
<accession>A0ABS7AFE5</accession>
<evidence type="ECO:0000256" key="1">
    <source>
        <dbReference type="ARBA" id="ARBA00023015"/>
    </source>
</evidence>
<dbReference type="PROSITE" id="PS50995">
    <property type="entry name" value="HTH_MARR_2"/>
    <property type="match status" value="1"/>
</dbReference>
<dbReference type="PANTHER" id="PTHR33164">
    <property type="entry name" value="TRANSCRIPTIONAL REGULATOR, MARR FAMILY"/>
    <property type="match status" value="1"/>
</dbReference>
<dbReference type="InterPro" id="IPR000835">
    <property type="entry name" value="HTH_MarR-typ"/>
</dbReference>